<keyword evidence="6" id="KW-0067">ATP-binding</keyword>
<dbReference type="InterPro" id="IPR017871">
    <property type="entry name" value="ABC_transporter-like_CS"/>
</dbReference>
<comment type="subcellular location">
    <subcellularLocation>
        <location evidence="1">Vacuole membrane</location>
        <topology evidence="1">Multi-pass membrane protein</topology>
    </subcellularLocation>
</comment>
<dbReference type="InterPro" id="IPR027417">
    <property type="entry name" value="P-loop_NTPase"/>
</dbReference>
<evidence type="ECO:0000256" key="3">
    <source>
        <dbReference type="ARBA" id="ARBA00022692"/>
    </source>
</evidence>
<organism evidence="11 12">
    <name type="scientific">Romanomermis culicivorax</name>
    <name type="common">Nematode worm</name>
    <dbReference type="NCBI Taxonomy" id="13658"/>
    <lineage>
        <taxon>Eukaryota</taxon>
        <taxon>Metazoa</taxon>
        <taxon>Ecdysozoa</taxon>
        <taxon>Nematoda</taxon>
        <taxon>Enoplea</taxon>
        <taxon>Dorylaimia</taxon>
        <taxon>Mermithida</taxon>
        <taxon>Mermithoidea</taxon>
        <taxon>Mermithidae</taxon>
        <taxon>Romanomermis</taxon>
    </lineage>
</organism>
<evidence type="ECO:0000259" key="10">
    <source>
        <dbReference type="PROSITE" id="PS50893"/>
    </source>
</evidence>
<dbReference type="FunFam" id="3.40.50.300:FF:000997">
    <property type="entry name" value="Multidrug resistance-associated protein 1"/>
    <property type="match status" value="1"/>
</dbReference>
<dbReference type="AlphaFoldDB" id="A0A915HY91"/>
<keyword evidence="3 9" id="KW-0812">Transmembrane</keyword>
<dbReference type="GO" id="GO:0016887">
    <property type="term" value="F:ATP hydrolysis activity"/>
    <property type="evidence" value="ECO:0007669"/>
    <property type="project" value="InterPro"/>
</dbReference>
<protein>
    <submittedName>
        <fullName evidence="12">ABC transporter domain-containing protein</fullName>
    </submittedName>
</protein>
<dbReference type="Pfam" id="PF00005">
    <property type="entry name" value="ABC_tran"/>
    <property type="match status" value="1"/>
</dbReference>
<proteinExistence type="predicted"/>
<dbReference type="GO" id="GO:0042626">
    <property type="term" value="F:ATPase-coupled transmembrane transporter activity"/>
    <property type="evidence" value="ECO:0007669"/>
    <property type="project" value="TreeGrafter"/>
</dbReference>
<evidence type="ECO:0000256" key="1">
    <source>
        <dbReference type="ARBA" id="ARBA00004128"/>
    </source>
</evidence>
<keyword evidence="8 9" id="KW-0472">Membrane</keyword>
<keyword evidence="4" id="KW-0677">Repeat</keyword>
<evidence type="ECO:0000256" key="6">
    <source>
        <dbReference type="ARBA" id="ARBA00022840"/>
    </source>
</evidence>
<reference evidence="12" key="1">
    <citation type="submission" date="2022-11" db="UniProtKB">
        <authorList>
            <consortium name="WormBaseParasite"/>
        </authorList>
    </citation>
    <scope>IDENTIFICATION</scope>
</reference>
<evidence type="ECO:0000256" key="7">
    <source>
        <dbReference type="ARBA" id="ARBA00022989"/>
    </source>
</evidence>
<evidence type="ECO:0000256" key="5">
    <source>
        <dbReference type="ARBA" id="ARBA00022741"/>
    </source>
</evidence>
<feature type="transmembrane region" description="Helical" evidence="9">
    <location>
        <begin position="340"/>
        <end position="359"/>
    </location>
</feature>
<dbReference type="InterPro" id="IPR003593">
    <property type="entry name" value="AAA+_ATPase"/>
</dbReference>
<evidence type="ECO:0000313" key="11">
    <source>
        <dbReference type="Proteomes" id="UP000887565"/>
    </source>
</evidence>
<keyword evidence="7 9" id="KW-1133">Transmembrane helix</keyword>
<dbReference type="Gene3D" id="3.40.50.300">
    <property type="entry name" value="P-loop containing nucleotide triphosphate hydrolases"/>
    <property type="match status" value="1"/>
</dbReference>
<name>A0A915HY91_ROMCU</name>
<dbReference type="WBParaSite" id="nRc.2.0.1.t06537-RA">
    <property type="protein sequence ID" value="nRc.2.0.1.t06537-RA"/>
    <property type="gene ID" value="nRc.2.0.1.g06537"/>
</dbReference>
<dbReference type="SMART" id="SM00382">
    <property type="entry name" value="AAA"/>
    <property type="match status" value="1"/>
</dbReference>
<accession>A0A915HY91</accession>
<evidence type="ECO:0000256" key="8">
    <source>
        <dbReference type="ARBA" id="ARBA00023136"/>
    </source>
</evidence>
<dbReference type="GO" id="GO:0005774">
    <property type="term" value="C:vacuolar membrane"/>
    <property type="evidence" value="ECO:0007669"/>
    <property type="project" value="UniProtKB-SubCell"/>
</dbReference>
<dbReference type="InterPro" id="IPR050173">
    <property type="entry name" value="ABC_transporter_C-like"/>
</dbReference>
<sequence>MSLFNILRMPMNFLPMITAMLVQASVSNGRLRNFLSLEEIDENMITMNESIDNRTDAIVLEHAHFTWDRNSSTFDLSDINLNIKPGELVAIIGQVGEGKSSLMSAILGEMEKLQGNVTINGSLAYVPQQAWIRNATLRQNVSFTKVFDEKFYSKVVEACALDPDIALLQDGDMTEIGEKGVNLSGGQKQRVSLARAVYQNRDIYLLDDPLSAVDVHVGKHIFDKVISNKSGLLKNKKSGCRKKLPVDYFNLIFFYTFLLAEELQSLLEDPDIVPLADAIKLKRLTSQDSCRKKSIKSVASEGESLKSGQTKSLTKYGTENIGLRDDKVVVGKVLWTVYSYYFKAIGYLVCCGVLLCYILSTGFGIGGNLWLADWSSAGGDNGRSR</sequence>
<dbReference type="PANTHER" id="PTHR24223">
    <property type="entry name" value="ATP-BINDING CASSETTE SUB-FAMILY C"/>
    <property type="match status" value="1"/>
</dbReference>
<evidence type="ECO:0000256" key="4">
    <source>
        <dbReference type="ARBA" id="ARBA00022737"/>
    </source>
</evidence>
<evidence type="ECO:0000313" key="12">
    <source>
        <dbReference type="WBParaSite" id="nRc.2.0.1.t06537-RA"/>
    </source>
</evidence>
<dbReference type="PROSITE" id="PS00211">
    <property type="entry name" value="ABC_TRANSPORTER_1"/>
    <property type="match status" value="1"/>
</dbReference>
<dbReference type="Proteomes" id="UP000887565">
    <property type="component" value="Unplaced"/>
</dbReference>
<dbReference type="PANTHER" id="PTHR24223:SF443">
    <property type="entry name" value="MULTIDRUG-RESISTANCE LIKE PROTEIN 1, ISOFORM I"/>
    <property type="match status" value="1"/>
</dbReference>
<dbReference type="CDD" id="cd03250">
    <property type="entry name" value="ABCC_MRP_domain1"/>
    <property type="match status" value="1"/>
</dbReference>
<dbReference type="PROSITE" id="PS50893">
    <property type="entry name" value="ABC_TRANSPORTER_2"/>
    <property type="match status" value="1"/>
</dbReference>
<dbReference type="InterPro" id="IPR003439">
    <property type="entry name" value="ABC_transporter-like_ATP-bd"/>
</dbReference>
<evidence type="ECO:0000256" key="2">
    <source>
        <dbReference type="ARBA" id="ARBA00022448"/>
    </source>
</evidence>
<dbReference type="SUPFAM" id="SSF52540">
    <property type="entry name" value="P-loop containing nucleoside triphosphate hydrolases"/>
    <property type="match status" value="1"/>
</dbReference>
<keyword evidence="11" id="KW-1185">Reference proteome</keyword>
<evidence type="ECO:0000256" key="9">
    <source>
        <dbReference type="SAM" id="Phobius"/>
    </source>
</evidence>
<keyword evidence="2" id="KW-0813">Transport</keyword>
<feature type="domain" description="ABC transporter" evidence="10">
    <location>
        <begin position="58"/>
        <end position="279"/>
    </location>
</feature>
<dbReference type="GO" id="GO:0005524">
    <property type="term" value="F:ATP binding"/>
    <property type="evidence" value="ECO:0007669"/>
    <property type="project" value="UniProtKB-KW"/>
</dbReference>
<keyword evidence="5" id="KW-0547">Nucleotide-binding</keyword>